<protein>
    <submittedName>
        <fullName evidence="1">Uncharacterized protein</fullName>
    </submittedName>
</protein>
<accession>A0A6A4H6Q1</accession>
<proteinExistence type="predicted"/>
<gene>
    <name evidence="1" type="ORF">BT96DRAFT_999499</name>
</gene>
<evidence type="ECO:0000313" key="1">
    <source>
        <dbReference type="EMBL" id="KAE9393388.1"/>
    </source>
</evidence>
<dbReference type="EMBL" id="ML769573">
    <property type="protein sequence ID" value="KAE9393388.1"/>
    <property type="molecule type" value="Genomic_DNA"/>
</dbReference>
<reference evidence="1" key="1">
    <citation type="journal article" date="2019" name="Environ. Microbiol.">
        <title>Fungal ecological strategies reflected in gene transcription - a case study of two litter decomposers.</title>
        <authorList>
            <person name="Barbi F."/>
            <person name="Kohler A."/>
            <person name="Barry K."/>
            <person name="Baskaran P."/>
            <person name="Daum C."/>
            <person name="Fauchery L."/>
            <person name="Ihrmark K."/>
            <person name="Kuo A."/>
            <person name="LaButti K."/>
            <person name="Lipzen A."/>
            <person name="Morin E."/>
            <person name="Grigoriev I.V."/>
            <person name="Henrissat B."/>
            <person name="Lindahl B."/>
            <person name="Martin F."/>
        </authorList>
    </citation>
    <scope>NUCLEOTIDE SEQUENCE</scope>
    <source>
        <strain evidence="1">JB14</strain>
    </source>
</reference>
<dbReference type="Proteomes" id="UP000799118">
    <property type="component" value="Unassembled WGS sequence"/>
</dbReference>
<organism evidence="1 2">
    <name type="scientific">Gymnopus androsaceus JB14</name>
    <dbReference type="NCBI Taxonomy" id="1447944"/>
    <lineage>
        <taxon>Eukaryota</taxon>
        <taxon>Fungi</taxon>
        <taxon>Dikarya</taxon>
        <taxon>Basidiomycota</taxon>
        <taxon>Agaricomycotina</taxon>
        <taxon>Agaricomycetes</taxon>
        <taxon>Agaricomycetidae</taxon>
        <taxon>Agaricales</taxon>
        <taxon>Marasmiineae</taxon>
        <taxon>Omphalotaceae</taxon>
        <taxon>Gymnopus</taxon>
    </lineage>
</organism>
<dbReference type="AlphaFoldDB" id="A0A6A4H6Q1"/>
<keyword evidence="2" id="KW-1185">Reference proteome</keyword>
<evidence type="ECO:0000313" key="2">
    <source>
        <dbReference type="Proteomes" id="UP000799118"/>
    </source>
</evidence>
<name>A0A6A4H6Q1_9AGAR</name>
<sequence length="103" mass="11674">MPLFRCENIVRAALEVVVEDFLERVMNSGHNFRITAVLTTGRNHLPHSPPEYDGEIIERCWNTQQVCCKSVVPGDFKKAYRGFLQQLPPSDDDITITAILTTV</sequence>